<dbReference type="InterPro" id="IPR003661">
    <property type="entry name" value="HisK_dim/P_dom"/>
</dbReference>
<feature type="chain" id="PRO_5038071102" description="histidine kinase" evidence="5">
    <location>
        <begin position="21"/>
        <end position="643"/>
    </location>
</feature>
<dbReference type="EMBL" id="JACRTF010000001">
    <property type="protein sequence ID" value="MBC8592503.1"/>
    <property type="molecule type" value="Genomic_DNA"/>
</dbReference>
<evidence type="ECO:0000259" key="6">
    <source>
        <dbReference type="PROSITE" id="PS50109"/>
    </source>
</evidence>
<dbReference type="Gene3D" id="1.25.40.10">
    <property type="entry name" value="Tetratricopeptide repeat domain"/>
    <property type="match status" value="2"/>
</dbReference>
<keyword evidence="4" id="KW-1133">Transmembrane helix</keyword>
<protein>
    <recommendedName>
        <fullName evidence="2">histidine kinase</fullName>
        <ecNumber evidence="2">2.7.13.3</ecNumber>
    </recommendedName>
</protein>
<dbReference type="Proteomes" id="UP000651085">
    <property type="component" value="Unassembled WGS sequence"/>
</dbReference>
<dbReference type="Gene3D" id="1.10.287.130">
    <property type="match status" value="1"/>
</dbReference>
<dbReference type="GO" id="GO:0000155">
    <property type="term" value="F:phosphorelay sensor kinase activity"/>
    <property type="evidence" value="ECO:0007669"/>
    <property type="project" value="InterPro"/>
</dbReference>
<dbReference type="InterPro" id="IPR011990">
    <property type="entry name" value="TPR-like_helical_dom_sf"/>
</dbReference>
<evidence type="ECO:0000256" key="3">
    <source>
        <dbReference type="ARBA" id="ARBA00022553"/>
    </source>
</evidence>
<gene>
    <name evidence="7" type="ORF">H8744_04435</name>
</gene>
<dbReference type="SUPFAM" id="SSF48452">
    <property type="entry name" value="TPR-like"/>
    <property type="match status" value="1"/>
</dbReference>
<evidence type="ECO:0000313" key="8">
    <source>
        <dbReference type="Proteomes" id="UP000651085"/>
    </source>
</evidence>
<dbReference type="SMART" id="SM00388">
    <property type="entry name" value="HisKA"/>
    <property type="match status" value="1"/>
</dbReference>
<feature type="transmembrane region" description="Helical" evidence="4">
    <location>
        <begin position="391"/>
        <end position="414"/>
    </location>
</feature>
<reference evidence="7" key="1">
    <citation type="submission" date="2020-08" db="EMBL/GenBank/DDBJ databases">
        <title>Genome public.</title>
        <authorList>
            <person name="Liu C."/>
            <person name="Sun Q."/>
        </authorList>
    </citation>
    <scope>NUCLEOTIDE SEQUENCE</scope>
    <source>
        <strain evidence="7">N12</strain>
    </source>
</reference>
<keyword evidence="8" id="KW-1185">Reference proteome</keyword>
<proteinExistence type="predicted"/>
<dbReference type="InterPro" id="IPR036097">
    <property type="entry name" value="HisK_dim/P_sf"/>
</dbReference>
<keyword evidence="7" id="KW-0418">Kinase</keyword>
<keyword evidence="5" id="KW-0732">Signal</keyword>
<dbReference type="Pfam" id="PF00512">
    <property type="entry name" value="HisKA"/>
    <property type="match status" value="1"/>
</dbReference>
<keyword evidence="7" id="KW-0808">Transferase</keyword>
<organism evidence="7 8">
    <name type="scientific">Jilunia laotingensis</name>
    <dbReference type="NCBI Taxonomy" id="2763675"/>
    <lineage>
        <taxon>Bacteria</taxon>
        <taxon>Pseudomonadati</taxon>
        <taxon>Bacteroidota</taxon>
        <taxon>Bacteroidia</taxon>
        <taxon>Bacteroidales</taxon>
        <taxon>Bacteroidaceae</taxon>
        <taxon>Jilunia</taxon>
    </lineage>
</organism>
<name>A0A926EYY8_9BACT</name>
<keyword evidence="4" id="KW-0472">Membrane</keyword>
<sequence>MKKILLLLLFCAVYITSLQASSDGCRDSIFATCRSLSSDSARVQYMQESFKQHIGEDWSAELLDSALILAMNIKDREAEVSIRYEYFRYHTFRLNGADMEKACDVLKEISYRYKKYDEYFQALHYLIQLKGSEGNTEYAIQKSKEMREEAIRLKMDRGIFLSYISEGKSNAFAQNMEKAIELYKKALEIPGISLNDELTVHNYLSSSYYFLDKYPEMRDELQAQRKIIDDLIKKNPDMLNFYRKSLLDIEMLYCKVYLAESDAENLKRYLDEAAKFYSDDTFSTVTINYHFYWAGYYLLKKDWDRCFPEFERSLSAFKGAQPMYENNIRRIMGDAYMDAGRYKEAANTYMAVAIKRDSINKATLRMNEETVQANYRIKKALLEKEIGEKRFWQIAVVGGALLIILLVIGLLQLLHIRRELVKSEKEMRKSYALAEAADKMKDVFLHNITNEIRGPLNLVVTLSDRLCKESDLQAEQQQRYSEIIKQNAEKLINLIFDILDLSRLESGMMKFNIEVYDMVQLCKEAKLMLELKDGNKVSVDFRTELDSLFVSVDTVRFRKLLSSVIMPSMSDEEPKVEYTLHREDDNSLRITVINSPLLGKDRDEKEIEIKHAINRLYLESFNGRYQVREENGERLIIITYPIK</sequence>
<keyword evidence="4" id="KW-0812">Transmembrane</keyword>
<dbReference type="PANTHER" id="PTHR43547">
    <property type="entry name" value="TWO-COMPONENT HISTIDINE KINASE"/>
    <property type="match status" value="1"/>
</dbReference>
<feature type="signal peptide" evidence="5">
    <location>
        <begin position="1"/>
        <end position="20"/>
    </location>
</feature>
<evidence type="ECO:0000313" key="7">
    <source>
        <dbReference type="EMBL" id="MBC8592503.1"/>
    </source>
</evidence>
<evidence type="ECO:0000256" key="1">
    <source>
        <dbReference type="ARBA" id="ARBA00000085"/>
    </source>
</evidence>
<feature type="domain" description="Histidine kinase" evidence="6">
    <location>
        <begin position="447"/>
        <end position="643"/>
    </location>
</feature>
<dbReference type="PROSITE" id="PS50109">
    <property type="entry name" value="HIS_KIN"/>
    <property type="match status" value="1"/>
</dbReference>
<comment type="caution">
    <text evidence="7">The sequence shown here is derived from an EMBL/GenBank/DDBJ whole genome shotgun (WGS) entry which is preliminary data.</text>
</comment>
<keyword evidence="3" id="KW-0597">Phosphoprotein</keyword>
<evidence type="ECO:0000256" key="5">
    <source>
        <dbReference type="SAM" id="SignalP"/>
    </source>
</evidence>
<comment type="catalytic activity">
    <reaction evidence="1">
        <text>ATP + protein L-histidine = ADP + protein N-phospho-L-histidine.</text>
        <dbReference type="EC" id="2.7.13.3"/>
    </reaction>
</comment>
<accession>A0A926EYY8</accession>
<evidence type="ECO:0000256" key="2">
    <source>
        <dbReference type="ARBA" id="ARBA00012438"/>
    </source>
</evidence>
<dbReference type="AlphaFoldDB" id="A0A926EYY8"/>
<evidence type="ECO:0000256" key="4">
    <source>
        <dbReference type="SAM" id="Phobius"/>
    </source>
</evidence>
<dbReference type="EC" id="2.7.13.3" evidence="2"/>
<dbReference type="PANTHER" id="PTHR43547:SF2">
    <property type="entry name" value="HYBRID SIGNAL TRANSDUCTION HISTIDINE KINASE C"/>
    <property type="match status" value="1"/>
</dbReference>
<dbReference type="SUPFAM" id="SSF47384">
    <property type="entry name" value="Homodimeric domain of signal transducing histidine kinase"/>
    <property type="match status" value="1"/>
</dbReference>
<dbReference type="CDD" id="cd00082">
    <property type="entry name" value="HisKA"/>
    <property type="match status" value="1"/>
</dbReference>
<dbReference type="InterPro" id="IPR005467">
    <property type="entry name" value="His_kinase_dom"/>
</dbReference>